<reference evidence="2 3" key="1">
    <citation type="submission" date="2018-05" db="EMBL/GenBank/DDBJ databases">
        <title>Marinilabilia rubrum sp. nov., isolated from saltern sediment.</title>
        <authorList>
            <person name="Zhang R."/>
        </authorList>
    </citation>
    <scope>NUCLEOTIDE SEQUENCE [LARGE SCALE GENOMIC DNA]</scope>
    <source>
        <strain evidence="2 3">WTE16</strain>
    </source>
</reference>
<dbReference type="OrthoDB" id="1521841at2"/>
<evidence type="ECO:0000313" key="3">
    <source>
        <dbReference type="Proteomes" id="UP000244956"/>
    </source>
</evidence>
<keyword evidence="3" id="KW-1185">Reference proteome</keyword>
<evidence type="ECO:0008006" key="4">
    <source>
        <dbReference type="Google" id="ProtNLM"/>
    </source>
</evidence>
<comment type="caution">
    <text evidence="2">The sequence shown here is derived from an EMBL/GenBank/DDBJ whole genome shotgun (WGS) entry which is preliminary data.</text>
</comment>
<proteinExistence type="predicted"/>
<accession>A0A2U2BC97</accession>
<organism evidence="2 3">
    <name type="scientific">Marinilabilia rubra</name>
    <dbReference type="NCBI Taxonomy" id="2162893"/>
    <lineage>
        <taxon>Bacteria</taxon>
        <taxon>Pseudomonadati</taxon>
        <taxon>Bacteroidota</taxon>
        <taxon>Bacteroidia</taxon>
        <taxon>Marinilabiliales</taxon>
        <taxon>Marinilabiliaceae</taxon>
        <taxon>Marinilabilia</taxon>
    </lineage>
</organism>
<dbReference type="EMBL" id="QEWP01000002">
    <property type="protein sequence ID" value="PWE00695.1"/>
    <property type="molecule type" value="Genomic_DNA"/>
</dbReference>
<dbReference type="PROSITE" id="PS51257">
    <property type="entry name" value="PROKAR_LIPOPROTEIN"/>
    <property type="match status" value="1"/>
</dbReference>
<dbReference type="SUPFAM" id="SSF75011">
    <property type="entry name" value="3-carboxy-cis,cis-mucoante lactonizing enzyme"/>
    <property type="match status" value="1"/>
</dbReference>
<dbReference type="InterPro" id="IPR013211">
    <property type="entry name" value="LVIVD"/>
</dbReference>
<feature type="signal peptide" evidence="1">
    <location>
        <begin position="1"/>
        <end position="19"/>
    </location>
</feature>
<protein>
    <recommendedName>
        <fullName evidence="4">LVIVD repeat-containing protein</fullName>
    </recommendedName>
</protein>
<evidence type="ECO:0000313" key="2">
    <source>
        <dbReference type="EMBL" id="PWE00695.1"/>
    </source>
</evidence>
<keyword evidence="1" id="KW-0732">Signal</keyword>
<dbReference type="RefSeq" id="WP_109263067.1">
    <property type="nucleotide sequence ID" value="NZ_QEWP01000002.1"/>
</dbReference>
<name>A0A2U2BC97_9BACT</name>
<sequence>MKRLLFTFMLMSLALGFYSCSDQVEETYRVNTPVYMTYGELRSAFNVKSAEVIHQPGKIYFKDDYIFVNEYQKGIHVVNNADPSNPEIVSFIEIPGNVDMAIKGDKLYADSYIDLLTIDISDMNNITEVDRDTSVFPYIIPEYEIGMLGGIDQSKGIVTGYQMTEKTEPLGDQQYNYVTFPRWESGFFNLDAAKYSGVGASGTGTGGSMARFTVYDNYLYAIDNASLHLFDVSNNSNPEFSKKITISWQIETLFPYNEMLFIGSQSGMFIYSLQNPANPQFISEFTHATACDPVVVEGDYAYVTLRGGNLCGAIESSLEVIDISNLEFPELLETYPMKEPYGLGVDNQVLFVCDGDDGLKVYNAEDPYAIDDNMIAHYADIDAFDVIPLGDVLLMIGEDGLYQYDYSNPEDIKRLSYLPVYGDR</sequence>
<gene>
    <name evidence="2" type="ORF">DDZ16_03625</name>
</gene>
<dbReference type="Proteomes" id="UP000244956">
    <property type="component" value="Unassembled WGS sequence"/>
</dbReference>
<dbReference type="Pfam" id="PF08309">
    <property type="entry name" value="LVIVD"/>
    <property type="match status" value="2"/>
</dbReference>
<feature type="chain" id="PRO_5015563874" description="LVIVD repeat-containing protein" evidence="1">
    <location>
        <begin position="20"/>
        <end position="424"/>
    </location>
</feature>
<dbReference type="AlphaFoldDB" id="A0A2U2BC97"/>
<evidence type="ECO:0000256" key="1">
    <source>
        <dbReference type="SAM" id="SignalP"/>
    </source>
</evidence>